<dbReference type="EMBL" id="PNXQ01000012">
    <property type="protein sequence ID" value="TKH43944.1"/>
    <property type="molecule type" value="Genomic_DNA"/>
</dbReference>
<feature type="domain" description="CRISPR type III-associated protein" evidence="3">
    <location>
        <begin position="33"/>
        <end position="216"/>
    </location>
</feature>
<evidence type="ECO:0000256" key="1">
    <source>
        <dbReference type="ARBA" id="ARBA00023118"/>
    </source>
</evidence>
<name>A0A4U2Q2X9_9BACL</name>
<dbReference type="AlphaFoldDB" id="A0A4U2Q2X9"/>
<feature type="compositionally biased region" description="Low complexity" evidence="2">
    <location>
        <begin position="492"/>
        <end position="507"/>
    </location>
</feature>
<reference evidence="4 5" key="1">
    <citation type="submission" date="2018-01" db="EMBL/GenBank/DDBJ databases">
        <title>Bacillales members from the olive rhizosphere are effective biological control agents against Verticillium dahliae.</title>
        <authorList>
            <person name="Gomez-Lama C."/>
            <person name="Legarda G."/>
            <person name="Ruano-Rosa D."/>
            <person name="Pizarro-Tobias P."/>
            <person name="Valverde-Corredor A."/>
            <person name="Niqui J.L."/>
            <person name="Trivino J.C."/>
            <person name="Roca A."/>
            <person name="Mercado-Blanco J."/>
        </authorList>
    </citation>
    <scope>NUCLEOTIDE SEQUENCE [LARGE SCALE GENOMIC DNA]</scope>
    <source>
        <strain evidence="4 5">PIC167</strain>
    </source>
</reference>
<keyword evidence="1" id="KW-0051">Antiviral defense</keyword>
<accession>A0A4U2Q2X9</accession>
<dbReference type="RefSeq" id="WP_137061805.1">
    <property type="nucleotide sequence ID" value="NZ_PNXQ01000012.1"/>
</dbReference>
<sequence>MNYKNRILPPELNDVKEKLKSGRKQTKENKHYEIKIVTPMFGGSSEPGKVDEAFPVRSSSIRGHLRFWWRATRGAAFEDVNELRRHEVAIFGDTHSPSRVKIWVESSHKPEITEAREINKNKQVRPGQGPAYRFKNFLPPYAVFPYTSNNKIRTLRKFTFTLHVQYSDYIPTAKDKVQDNLFPDIEALKKEVEAALWAWINFGGIGNRTRRGCGSLFCEDFSPKLGENYVSNKDWYAKKQIDYGLKLYSYKEREKWKQEWPTLPKEIHIQTYDRDLSLAWKTVIEIYKNFRAFKAGHKRSMWPEADSLRRITGMAEGLHKDPLPIDKGECIAFSRAEMGLPIIFEFKQDFKLKAMTSDKREPYKTQLIPKGRNRLASPLITKALAISESKGVGVIVRLNHPELEKLELQMVPEKDRKPSKHELEVKDRIKQYNITQKDIYKELTYSNSPMNMGDKKKPFTSAIEAFLEGEEVKKWEIHQEQKPYQGRQNGQNKSRNSHNNYNNRRNT</sequence>
<evidence type="ECO:0000256" key="2">
    <source>
        <dbReference type="SAM" id="MobiDB-lite"/>
    </source>
</evidence>
<dbReference type="Pfam" id="PF03787">
    <property type="entry name" value="RAMPs"/>
    <property type="match status" value="1"/>
</dbReference>
<dbReference type="Proteomes" id="UP000308114">
    <property type="component" value="Unassembled WGS sequence"/>
</dbReference>
<gene>
    <name evidence="4" type="primary">cmr1</name>
    <name evidence="4" type="ORF">C1I60_11340</name>
</gene>
<dbReference type="NCBIfam" id="TIGR01894">
    <property type="entry name" value="cas_TM1795_cmr1"/>
    <property type="match status" value="1"/>
</dbReference>
<dbReference type="GO" id="GO:0051607">
    <property type="term" value="P:defense response to virus"/>
    <property type="evidence" value="ECO:0007669"/>
    <property type="project" value="UniProtKB-KW"/>
</dbReference>
<evidence type="ECO:0000313" key="4">
    <source>
        <dbReference type="EMBL" id="TKH43944.1"/>
    </source>
</evidence>
<feature type="region of interest" description="Disordered" evidence="2">
    <location>
        <begin position="477"/>
        <end position="507"/>
    </location>
</feature>
<evidence type="ECO:0000313" key="5">
    <source>
        <dbReference type="Proteomes" id="UP000308114"/>
    </source>
</evidence>
<evidence type="ECO:0000259" key="3">
    <source>
        <dbReference type="Pfam" id="PF03787"/>
    </source>
</evidence>
<dbReference type="InterPro" id="IPR007522">
    <property type="entry name" value="CRISPR-assoc_prot_TM1795"/>
</dbReference>
<proteinExistence type="predicted"/>
<dbReference type="InterPro" id="IPR005537">
    <property type="entry name" value="RAMP_III_fam"/>
</dbReference>
<comment type="caution">
    <text evidence="4">The sequence shown here is derived from an EMBL/GenBank/DDBJ whole genome shotgun (WGS) entry which is preliminary data.</text>
</comment>
<protein>
    <submittedName>
        <fullName evidence="4">Type III-B CRISPR module RAMP protein Cmr1</fullName>
    </submittedName>
</protein>
<organism evidence="4 5">
    <name type="scientific">Paenibacillus terrae</name>
    <dbReference type="NCBI Taxonomy" id="159743"/>
    <lineage>
        <taxon>Bacteria</taxon>
        <taxon>Bacillati</taxon>
        <taxon>Bacillota</taxon>
        <taxon>Bacilli</taxon>
        <taxon>Bacillales</taxon>
        <taxon>Paenibacillaceae</taxon>
        <taxon>Paenibacillus</taxon>
    </lineage>
</organism>